<comment type="similarity">
    <text evidence="1">Belongs to the short-chain dehydrogenases/reductases (SDR) family.</text>
</comment>
<name>A0A381VAL8_9ZZZZ</name>
<dbReference type="PRINTS" id="PR00081">
    <property type="entry name" value="GDHRDH"/>
</dbReference>
<evidence type="ECO:0008006" key="4">
    <source>
        <dbReference type="Google" id="ProtNLM"/>
    </source>
</evidence>
<keyword evidence="2" id="KW-0560">Oxidoreductase</keyword>
<organism evidence="3">
    <name type="scientific">marine metagenome</name>
    <dbReference type="NCBI Taxonomy" id="408172"/>
    <lineage>
        <taxon>unclassified sequences</taxon>
        <taxon>metagenomes</taxon>
        <taxon>ecological metagenomes</taxon>
    </lineage>
</organism>
<dbReference type="Pfam" id="PF00106">
    <property type="entry name" value="adh_short"/>
    <property type="match status" value="1"/>
</dbReference>
<proteinExistence type="inferred from homology"/>
<dbReference type="InterPro" id="IPR036291">
    <property type="entry name" value="NAD(P)-bd_dom_sf"/>
</dbReference>
<dbReference type="EMBL" id="UINC01008075">
    <property type="protein sequence ID" value="SVA36393.1"/>
    <property type="molecule type" value="Genomic_DNA"/>
</dbReference>
<evidence type="ECO:0000313" key="3">
    <source>
        <dbReference type="EMBL" id="SVA36393.1"/>
    </source>
</evidence>
<gene>
    <name evidence="3" type="ORF">METZ01_LOCUS89247</name>
</gene>
<evidence type="ECO:0000256" key="1">
    <source>
        <dbReference type="ARBA" id="ARBA00006484"/>
    </source>
</evidence>
<dbReference type="InterPro" id="IPR002347">
    <property type="entry name" value="SDR_fam"/>
</dbReference>
<accession>A0A381VAL8</accession>
<dbReference type="GO" id="GO:0016020">
    <property type="term" value="C:membrane"/>
    <property type="evidence" value="ECO:0007669"/>
    <property type="project" value="TreeGrafter"/>
</dbReference>
<protein>
    <recommendedName>
        <fullName evidence="4">Short-chain dehydrogenase</fullName>
    </recommendedName>
</protein>
<dbReference type="Gene3D" id="3.40.50.720">
    <property type="entry name" value="NAD(P)-binding Rossmann-like Domain"/>
    <property type="match status" value="1"/>
</dbReference>
<dbReference type="GO" id="GO:0016491">
    <property type="term" value="F:oxidoreductase activity"/>
    <property type="evidence" value="ECO:0007669"/>
    <property type="project" value="UniProtKB-KW"/>
</dbReference>
<dbReference type="SUPFAM" id="SSF51735">
    <property type="entry name" value="NAD(P)-binding Rossmann-fold domains"/>
    <property type="match status" value="1"/>
</dbReference>
<sequence length="247" mass="27389">MKTNQKIFITGASSGIGAAMAIEYAKRGSILGLAARRKEKLEQIAQECLDQGANHVETYSLDVTDADLSEKTAKEFMELGEKGIDIVVANAGIAISDRLSKGESSRINHVLNTNILGVTNTIIPFIPKMKEQKQGKCVIVSSLAGFNPMPYHGGYSASKIAVRMLADSWRNTLLKHNIQFTTICPGFIKSEMTDVNEFHMLFLMETDVAARKMLRAIDVGKKTYILPWQWRVLINLNLFKLAQKLLA</sequence>
<dbReference type="PROSITE" id="PS00061">
    <property type="entry name" value="ADH_SHORT"/>
    <property type="match status" value="1"/>
</dbReference>
<dbReference type="PANTHER" id="PTHR44196:SF1">
    <property type="entry name" value="DEHYDROGENASE_REDUCTASE SDR FAMILY MEMBER 7B"/>
    <property type="match status" value="1"/>
</dbReference>
<dbReference type="PANTHER" id="PTHR44196">
    <property type="entry name" value="DEHYDROGENASE/REDUCTASE SDR FAMILY MEMBER 7B"/>
    <property type="match status" value="1"/>
</dbReference>
<evidence type="ECO:0000256" key="2">
    <source>
        <dbReference type="ARBA" id="ARBA00023002"/>
    </source>
</evidence>
<dbReference type="InterPro" id="IPR020904">
    <property type="entry name" value="Sc_DH/Rdtase_CS"/>
</dbReference>
<reference evidence="3" key="1">
    <citation type="submission" date="2018-05" db="EMBL/GenBank/DDBJ databases">
        <authorList>
            <person name="Lanie J.A."/>
            <person name="Ng W.-L."/>
            <person name="Kazmierczak K.M."/>
            <person name="Andrzejewski T.M."/>
            <person name="Davidsen T.M."/>
            <person name="Wayne K.J."/>
            <person name="Tettelin H."/>
            <person name="Glass J.I."/>
            <person name="Rusch D."/>
            <person name="Podicherti R."/>
            <person name="Tsui H.-C.T."/>
            <person name="Winkler M.E."/>
        </authorList>
    </citation>
    <scope>NUCLEOTIDE SEQUENCE</scope>
</reference>
<dbReference type="AlphaFoldDB" id="A0A381VAL8"/>